<dbReference type="InterPro" id="IPR013783">
    <property type="entry name" value="Ig-like_fold"/>
</dbReference>
<dbReference type="PROSITE" id="PS50853">
    <property type="entry name" value="FN3"/>
    <property type="match status" value="1"/>
</dbReference>
<dbReference type="EMBL" id="JBITGY010000002">
    <property type="protein sequence ID" value="MFI6497185.1"/>
    <property type="molecule type" value="Genomic_DNA"/>
</dbReference>
<feature type="domain" description="Fibronectin type-III" evidence="4">
    <location>
        <begin position="401"/>
        <end position="507"/>
    </location>
</feature>
<evidence type="ECO:0000313" key="6">
    <source>
        <dbReference type="Proteomes" id="UP001612741"/>
    </source>
</evidence>
<sequence length="906" mass="95296">MPFDLRLVVFAPFGSRLSVLSHPLSVEVGWPLNDVPSLKLAYTSTATGAALLDQPCEIAVEWSVDGTVWTEAPDSRFLRIKRRGDGSDRTGLAQFELPGIVWMLRKIVLYPGTASLVDGKRAFLRATAGEILQTFIAEAKAPGREAVPGLDWDFTPTSDSAGHAWTKILNIYYQPGVDALTALQNLAEQGVCDFRMSGRTLQLFNPDTLNDDLATGPAPVDLRYGRDIAEAPDDGTLEDLASSVLLVGDNGLIKTFTNPAAAQPWGRWEQYVGAGGVSDEGTATILAQSALERAGGERVQRTRGIVLYGARWLPLKDYQPGGRVLAPGDGGALEALRVRQVTLARNSTGVLGGSLVLHDRFLERNIRLARRTAGIVGGSTADGGSGAQPRPEAPEPRTPAAPAGLVVNPLPYIDEHGLPHGQVTVSWGAVISDVGGVAMTVGGYELFMRLNENGAPWFFVTSTEAGDTTATYSPLVIDGSYAFKVRAVNLGKVGPFSPEVAVTIPDDDEAPPVPTVPQLSTRLGVVRATWNGLGVGSVPMPPDFLHVRVWMQDPLAPGWSEIGVLGEAGAILVPNLPYGADRQFRFTSIDRSGNESGPSAPVTIAAVQLVTGDAANESITTGALAANAVTADKLAAGAVEAEHITAGAVVADKLAAVLTLSTRVVAGSASGARVELNSSGLVAFNGSGQQTASISAATGAVSIVGQLASGVTGARIVVNPAGASAPEIRFIPGSGINQSRIYSDGSRFTGEATLVMESGTNQASTAMCRLTHAAGFWQAAILNPSNGEQRGGAVSAVEGQASIGWMHPTQQDQLLVFNQSGTFHRGTWLYANDSGLIMLSLSVSRGATYYQVALGFTFPSVPKVTFTAEQTTTMQLFSRTNSDLFFFDPSAGTSPPARTFHIWAWR</sequence>
<evidence type="ECO:0000256" key="2">
    <source>
        <dbReference type="ARBA" id="ARBA00023326"/>
    </source>
</evidence>
<feature type="region of interest" description="Disordered" evidence="3">
    <location>
        <begin position="377"/>
        <end position="399"/>
    </location>
</feature>
<dbReference type="Gene3D" id="2.60.40.10">
    <property type="entry name" value="Immunoglobulins"/>
    <property type="match status" value="1"/>
</dbReference>
<dbReference type="SUPFAM" id="SSF49265">
    <property type="entry name" value="Fibronectin type III"/>
    <property type="match status" value="1"/>
</dbReference>
<evidence type="ECO:0000256" key="3">
    <source>
        <dbReference type="SAM" id="MobiDB-lite"/>
    </source>
</evidence>
<keyword evidence="1" id="KW-0378">Hydrolase</keyword>
<feature type="compositionally biased region" description="Gly residues" evidence="3">
    <location>
        <begin position="377"/>
        <end position="386"/>
    </location>
</feature>
<evidence type="ECO:0000259" key="4">
    <source>
        <dbReference type="PROSITE" id="PS50853"/>
    </source>
</evidence>
<dbReference type="Proteomes" id="UP001612741">
    <property type="component" value="Unassembled WGS sequence"/>
</dbReference>
<evidence type="ECO:0000256" key="1">
    <source>
        <dbReference type="ARBA" id="ARBA00023295"/>
    </source>
</evidence>
<dbReference type="CDD" id="cd00063">
    <property type="entry name" value="FN3"/>
    <property type="match status" value="1"/>
</dbReference>
<gene>
    <name evidence="5" type="ORF">ACIBG2_07375</name>
</gene>
<protein>
    <recommendedName>
        <fullName evidence="4">Fibronectin type-III domain-containing protein</fullName>
    </recommendedName>
</protein>
<proteinExistence type="predicted"/>
<keyword evidence="2" id="KW-0624">Polysaccharide degradation</keyword>
<keyword evidence="1" id="KW-0326">Glycosidase</keyword>
<evidence type="ECO:0000313" key="5">
    <source>
        <dbReference type="EMBL" id="MFI6497185.1"/>
    </source>
</evidence>
<dbReference type="InterPro" id="IPR036116">
    <property type="entry name" value="FN3_sf"/>
</dbReference>
<comment type="caution">
    <text evidence="5">The sequence shown here is derived from an EMBL/GenBank/DDBJ whole genome shotgun (WGS) entry which is preliminary data.</text>
</comment>
<keyword evidence="6" id="KW-1185">Reference proteome</keyword>
<reference evidence="5 6" key="1">
    <citation type="submission" date="2024-10" db="EMBL/GenBank/DDBJ databases">
        <title>The Natural Products Discovery Center: Release of the First 8490 Sequenced Strains for Exploring Actinobacteria Biosynthetic Diversity.</title>
        <authorList>
            <person name="Kalkreuter E."/>
            <person name="Kautsar S.A."/>
            <person name="Yang D."/>
            <person name="Bader C.D."/>
            <person name="Teijaro C.N."/>
            <person name="Fluegel L."/>
            <person name="Davis C.M."/>
            <person name="Simpson J.R."/>
            <person name="Lauterbach L."/>
            <person name="Steele A.D."/>
            <person name="Gui C."/>
            <person name="Meng S."/>
            <person name="Li G."/>
            <person name="Viehrig K."/>
            <person name="Ye F."/>
            <person name="Su P."/>
            <person name="Kiefer A.F."/>
            <person name="Nichols A."/>
            <person name="Cepeda A.J."/>
            <person name="Yan W."/>
            <person name="Fan B."/>
            <person name="Jiang Y."/>
            <person name="Adhikari A."/>
            <person name="Zheng C.-J."/>
            <person name="Schuster L."/>
            <person name="Cowan T.M."/>
            <person name="Smanski M.J."/>
            <person name="Chevrette M.G."/>
            <person name="De Carvalho L.P.S."/>
            <person name="Shen B."/>
        </authorList>
    </citation>
    <scope>NUCLEOTIDE SEQUENCE [LARGE SCALE GENOMIC DNA]</scope>
    <source>
        <strain evidence="5 6">NPDC050545</strain>
    </source>
</reference>
<dbReference type="RefSeq" id="WP_397079859.1">
    <property type="nucleotide sequence ID" value="NZ_JBITGY010000002.1"/>
</dbReference>
<name>A0ABW7YMQ2_9ACTN</name>
<accession>A0ABW7YMQ2</accession>
<dbReference type="InterPro" id="IPR003961">
    <property type="entry name" value="FN3_dom"/>
</dbReference>
<keyword evidence="2" id="KW-0119">Carbohydrate metabolism</keyword>
<organism evidence="5 6">
    <name type="scientific">Nonomuraea typhae</name>
    <dbReference type="NCBI Taxonomy" id="2603600"/>
    <lineage>
        <taxon>Bacteria</taxon>
        <taxon>Bacillati</taxon>
        <taxon>Actinomycetota</taxon>
        <taxon>Actinomycetes</taxon>
        <taxon>Streptosporangiales</taxon>
        <taxon>Streptosporangiaceae</taxon>
        <taxon>Nonomuraea</taxon>
    </lineage>
</organism>